<dbReference type="InterPro" id="IPR037069">
    <property type="entry name" value="AcylCoA_DH/ox_N_sf"/>
</dbReference>
<protein>
    <submittedName>
        <fullName evidence="9">Acyl-CoA dehydrogenase</fullName>
    </submittedName>
</protein>
<dbReference type="RefSeq" id="WP_212953445.1">
    <property type="nucleotide sequence ID" value="NZ_BORJ01000002.1"/>
</dbReference>
<evidence type="ECO:0000313" key="9">
    <source>
        <dbReference type="EMBL" id="GIN95274.1"/>
    </source>
</evidence>
<keyword evidence="10" id="KW-1185">Reference proteome</keyword>
<evidence type="ECO:0000259" key="8">
    <source>
        <dbReference type="Pfam" id="PF02771"/>
    </source>
</evidence>
<proteinExistence type="inferred from homology"/>
<evidence type="ECO:0000256" key="4">
    <source>
        <dbReference type="ARBA" id="ARBA00022827"/>
    </source>
</evidence>
<dbReference type="EMBL" id="BORJ01000002">
    <property type="protein sequence ID" value="GIN95274.1"/>
    <property type="molecule type" value="Genomic_DNA"/>
</dbReference>
<gene>
    <name evidence="9" type="ORF">J6TS1_11440</name>
</gene>
<dbReference type="SUPFAM" id="SSF47203">
    <property type="entry name" value="Acyl-CoA dehydrogenase C-terminal domain-like"/>
    <property type="match status" value="1"/>
</dbReference>
<accession>A0ABQ4KUF8</accession>
<sequence length="397" mass="43936">MTTTIKEAKPSLEEVKSQIRKIIDLVIRPNADWIDRKGEFPSENLKALGEEGWNSILLPKELGGLALDYHAYGLVVREIAKACPSTALVYTMNIGASLIIYGYGNEDQWNRWLKPLREGKIGTIANSERATGSQHWLSESKADYTNGGYLLNFEKSFATSSGYADFYIIQTKSPKAKVYSDLSYFIVDAKQDGIETGKWDALGVRGNHSSPIKLNNIYVDQRDLIGEEGTGKKIVENSNAYIFGLGGAWTGTAIGLFNEAASFATKASGKHQVVRHQLASAKILIDSLCAWQNEIASRLNDWSQSGEPLSDELRTTLYEFKVHASETANQVAQISMDVAGGFGYKKGILERLYRDSRAGIVMGPSNNLAKELIGKQIVGIDTSLWPEENEQLRRNKK</sequence>
<feature type="domain" description="Acyl-CoA dehydrogenase/oxidase C-terminal" evidence="6">
    <location>
        <begin position="248"/>
        <end position="377"/>
    </location>
</feature>
<dbReference type="Pfam" id="PF02771">
    <property type="entry name" value="Acyl-CoA_dh_N"/>
    <property type="match status" value="1"/>
</dbReference>
<keyword evidence="3 5" id="KW-0285">Flavoprotein</keyword>
<dbReference type="Pfam" id="PF02770">
    <property type="entry name" value="Acyl-CoA_dh_M"/>
    <property type="match status" value="1"/>
</dbReference>
<dbReference type="InterPro" id="IPR009100">
    <property type="entry name" value="AcylCoA_DH/oxidase_NM_dom_sf"/>
</dbReference>
<evidence type="ECO:0000256" key="3">
    <source>
        <dbReference type="ARBA" id="ARBA00022630"/>
    </source>
</evidence>
<feature type="domain" description="Acyl-CoA oxidase/dehydrogenase middle" evidence="7">
    <location>
        <begin position="124"/>
        <end position="216"/>
    </location>
</feature>
<dbReference type="Gene3D" id="1.10.540.10">
    <property type="entry name" value="Acyl-CoA dehydrogenase/oxidase, N-terminal domain"/>
    <property type="match status" value="1"/>
</dbReference>
<reference evidence="9 10" key="1">
    <citation type="submission" date="2021-03" db="EMBL/GenBank/DDBJ databases">
        <title>Antimicrobial resistance genes in bacteria isolated from Japanese honey, and their potential for conferring macrolide and lincosamide resistance in the American foulbrood pathogen Paenibacillus larvae.</title>
        <authorList>
            <person name="Okamoto M."/>
            <person name="Kumagai M."/>
            <person name="Kanamori H."/>
            <person name="Takamatsu D."/>
        </authorList>
    </citation>
    <scope>NUCLEOTIDE SEQUENCE [LARGE SCALE GENOMIC DNA]</scope>
    <source>
        <strain evidence="9 10">J6TS1</strain>
    </source>
</reference>
<dbReference type="InterPro" id="IPR013786">
    <property type="entry name" value="AcylCoA_DH/ox_N"/>
</dbReference>
<evidence type="ECO:0000259" key="7">
    <source>
        <dbReference type="Pfam" id="PF02770"/>
    </source>
</evidence>
<dbReference type="Proteomes" id="UP000680670">
    <property type="component" value="Unassembled WGS sequence"/>
</dbReference>
<name>A0ABQ4KUF8_SIMTE</name>
<organism evidence="9 10">
    <name type="scientific">Siminovitchia terrae</name>
    <name type="common">Bacillus terrae</name>
    <dbReference type="NCBI Taxonomy" id="1914933"/>
    <lineage>
        <taxon>Bacteria</taxon>
        <taxon>Bacillati</taxon>
        <taxon>Bacillota</taxon>
        <taxon>Bacilli</taxon>
        <taxon>Bacillales</taxon>
        <taxon>Bacillaceae</taxon>
        <taxon>Siminovitchia</taxon>
    </lineage>
</organism>
<evidence type="ECO:0000256" key="5">
    <source>
        <dbReference type="RuleBase" id="RU362125"/>
    </source>
</evidence>
<dbReference type="InterPro" id="IPR009075">
    <property type="entry name" value="AcylCo_DH/oxidase_C"/>
</dbReference>
<comment type="caution">
    <text evidence="9">The sequence shown here is derived from an EMBL/GenBank/DDBJ whole genome shotgun (WGS) entry which is preliminary data.</text>
</comment>
<comment type="cofactor">
    <cofactor evidence="1 5">
        <name>FAD</name>
        <dbReference type="ChEBI" id="CHEBI:57692"/>
    </cofactor>
</comment>
<dbReference type="InterPro" id="IPR036250">
    <property type="entry name" value="AcylCo_DH-like_C"/>
</dbReference>
<dbReference type="Gene3D" id="1.20.140.10">
    <property type="entry name" value="Butyryl-CoA Dehydrogenase, subunit A, domain 3"/>
    <property type="match status" value="1"/>
</dbReference>
<evidence type="ECO:0000256" key="1">
    <source>
        <dbReference type="ARBA" id="ARBA00001974"/>
    </source>
</evidence>
<evidence type="ECO:0000313" key="10">
    <source>
        <dbReference type="Proteomes" id="UP000680670"/>
    </source>
</evidence>
<dbReference type="PANTHER" id="PTHR43884">
    <property type="entry name" value="ACYL-COA DEHYDROGENASE"/>
    <property type="match status" value="1"/>
</dbReference>
<keyword evidence="5" id="KW-0560">Oxidoreductase</keyword>
<dbReference type="Pfam" id="PF00441">
    <property type="entry name" value="Acyl-CoA_dh_1"/>
    <property type="match status" value="1"/>
</dbReference>
<dbReference type="Gene3D" id="2.40.110.10">
    <property type="entry name" value="Butyryl-CoA Dehydrogenase, subunit A, domain 2"/>
    <property type="match status" value="1"/>
</dbReference>
<dbReference type="PIRSF" id="PIRSF016578">
    <property type="entry name" value="HsaA"/>
    <property type="match status" value="1"/>
</dbReference>
<dbReference type="InterPro" id="IPR006091">
    <property type="entry name" value="Acyl-CoA_Oxase/DH_mid-dom"/>
</dbReference>
<dbReference type="SUPFAM" id="SSF56645">
    <property type="entry name" value="Acyl-CoA dehydrogenase NM domain-like"/>
    <property type="match status" value="1"/>
</dbReference>
<feature type="domain" description="Acyl-CoA dehydrogenase/oxidase N-terminal" evidence="8">
    <location>
        <begin position="12"/>
        <end position="119"/>
    </location>
</feature>
<dbReference type="PANTHER" id="PTHR43884:SF12">
    <property type="entry name" value="ISOVALERYL-COA DEHYDROGENASE, MITOCHONDRIAL-RELATED"/>
    <property type="match status" value="1"/>
</dbReference>
<keyword evidence="4 5" id="KW-0274">FAD</keyword>
<evidence type="ECO:0000256" key="2">
    <source>
        <dbReference type="ARBA" id="ARBA00009347"/>
    </source>
</evidence>
<comment type="similarity">
    <text evidence="2 5">Belongs to the acyl-CoA dehydrogenase family.</text>
</comment>
<dbReference type="InterPro" id="IPR046373">
    <property type="entry name" value="Acyl-CoA_Oxase/DH_mid-dom_sf"/>
</dbReference>
<evidence type="ECO:0000259" key="6">
    <source>
        <dbReference type="Pfam" id="PF00441"/>
    </source>
</evidence>